<dbReference type="SFLD" id="SFLDG01070">
    <property type="entry name" value="PLP-dependent"/>
    <property type="match status" value="1"/>
</dbReference>
<gene>
    <name evidence="10" type="ORF">OM074_12585</name>
</gene>
<sequence length="434" mass="50140">MMKYQTYSLHNFKNIPQISLLSEEDILNIEVVGHVLPFKTNNYVIDELIDWENYQEDPMFILNFPQKGMLPVDDFNHMATLLKSGATKEIIREEANLIREKLNPHPAGQLEYNVPELDGEKLHGVQHKYRETMLFFPTQGQTCHAYCTFCFRWPQFTNMNELKFSMKEADSIVGYIKQHPEITDLLITGGDPMVMKAHIFDAYITKILDANIEHLQTIRIGSKSLSFWPYRYLTDPDADDMIAVFEKITNAGKNLSFMAHFNHPRELETEVVKKAVKRIRETGAIIRTQSPVLNHINAHGDIWADMWKKQVNLGMVPYYMFIARDTGAQEYFGIPVVKAWSIFRRAYTQVSGIARTVRGPSMSCTPGKIRVVGVSEIKGERVITLEFIQGRNSDWVARPFFAKYDCKAQWIDDLNPAFGMENFFYEEELGEILL</sequence>
<evidence type="ECO:0000256" key="2">
    <source>
        <dbReference type="ARBA" id="ARBA00001966"/>
    </source>
</evidence>
<dbReference type="GO" id="GO:0003824">
    <property type="term" value="F:catalytic activity"/>
    <property type="evidence" value="ECO:0007669"/>
    <property type="project" value="InterPro"/>
</dbReference>
<keyword evidence="9" id="KW-0411">Iron-sulfur</keyword>
<evidence type="ECO:0000313" key="10">
    <source>
        <dbReference type="EMBL" id="MCW3806464.1"/>
    </source>
</evidence>
<evidence type="ECO:0000256" key="3">
    <source>
        <dbReference type="ARBA" id="ARBA00008703"/>
    </source>
</evidence>
<evidence type="ECO:0000256" key="5">
    <source>
        <dbReference type="ARBA" id="ARBA00022691"/>
    </source>
</evidence>
<dbReference type="InterPro" id="IPR013785">
    <property type="entry name" value="Aldolase_TIM"/>
</dbReference>
<dbReference type="InterPro" id="IPR003739">
    <property type="entry name" value="Lys_aminomutase/Glu_NH3_mut"/>
</dbReference>
<comment type="similarity">
    <text evidence="3">Belongs to the radical SAM superfamily. KamA family.</text>
</comment>
<organism evidence="10 11">
    <name type="scientific">Plebeiibacterium marinum</name>
    <dbReference type="NCBI Taxonomy" id="2992111"/>
    <lineage>
        <taxon>Bacteria</taxon>
        <taxon>Pseudomonadati</taxon>
        <taxon>Bacteroidota</taxon>
        <taxon>Bacteroidia</taxon>
        <taxon>Marinilabiliales</taxon>
        <taxon>Marinilabiliaceae</taxon>
        <taxon>Plebeiibacterium</taxon>
    </lineage>
</organism>
<dbReference type="SUPFAM" id="SSF102114">
    <property type="entry name" value="Radical SAM enzymes"/>
    <property type="match status" value="1"/>
</dbReference>
<dbReference type="RefSeq" id="WP_301199927.1">
    <property type="nucleotide sequence ID" value="NZ_JAPDPI010000024.1"/>
</dbReference>
<dbReference type="InterPro" id="IPR058240">
    <property type="entry name" value="rSAM_sf"/>
</dbReference>
<keyword evidence="5" id="KW-0949">S-adenosyl-L-methionine</keyword>
<keyword evidence="4" id="KW-0004">4Fe-4S</keyword>
<protein>
    <submittedName>
        <fullName evidence="10">Lysine 2,3-aminomutase</fullName>
    </submittedName>
</protein>
<keyword evidence="6" id="KW-0479">Metal-binding</keyword>
<evidence type="ECO:0000256" key="7">
    <source>
        <dbReference type="ARBA" id="ARBA00022898"/>
    </source>
</evidence>
<evidence type="ECO:0000256" key="1">
    <source>
        <dbReference type="ARBA" id="ARBA00001933"/>
    </source>
</evidence>
<dbReference type="GO" id="GO:0046872">
    <property type="term" value="F:metal ion binding"/>
    <property type="evidence" value="ECO:0007669"/>
    <property type="project" value="UniProtKB-KW"/>
</dbReference>
<reference evidence="10" key="1">
    <citation type="submission" date="2022-10" db="EMBL/GenBank/DDBJ databases">
        <authorList>
            <person name="Yu W.X."/>
        </authorList>
    </citation>
    <scope>NUCLEOTIDE SEQUENCE</scope>
    <source>
        <strain evidence="10">D04</strain>
    </source>
</reference>
<name>A0AAE3MES6_9BACT</name>
<evidence type="ECO:0000256" key="9">
    <source>
        <dbReference type="ARBA" id="ARBA00023014"/>
    </source>
</evidence>
<comment type="cofactor">
    <cofactor evidence="1">
        <name>pyridoxal 5'-phosphate</name>
        <dbReference type="ChEBI" id="CHEBI:597326"/>
    </cofactor>
</comment>
<evidence type="ECO:0000256" key="6">
    <source>
        <dbReference type="ARBA" id="ARBA00022723"/>
    </source>
</evidence>
<dbReference type="PANTHER" id="PTHR30538">
    <property type="entry name" value="LYSINE 2,3-AMINOMUTASE-RELATED"/>
    <property type="match status" value="1"/>
</dbReference>
<dbReference type="SFLD" id="SFLDS00029">
    <property type="entry name" value="Radical_SAM"/>
    <property type="match status" value="1"/>
</dbReference>
<dbReference type="EMBL" id="JAPDPI010000024">
    <property type="protein sequence ID" value="MCW3806464.1"/>
    <property type="molecule type" value="Genomic_DNA"/>
</dbReference>
<evidence type="ECO:0000256" key="4">
    <source>
        <dbReference type="ARBA" id="ARBA00022485"/>
    </source>
</evidence>
<dbReference type="PANTHER" id="PTHR30538:SF0">
    <property type="entry name" value="L-LYSINE 2,3-AMINOMUTASE AQ_1632-RELATED"/>
    <property type="match status" value="1"/>
</dbReference>
<dbReference type="AlphaFoldDB" id="A0AAE3MES6"/>
<evidence type="ECO:0000256" key="8">
    <source>
        <dbReference type="ARBA" id="ARBA00023004"/>
    </source>
</evidence>
<dbReference type="GO" id="GO:0051539">
    <property type="term" value="F:4 iron, 4 sulfur cluster binding"/>
    <property type="evidence" value="ECO:0007669"/>
    <property type="project" value="UniProtKB-KW"/>
</dbReference>
<dbReference type="InterPro" id="IPR007197">
    <property type="entry name" value="rSAM"/>
</dbReference>
<comment type="cofactor">
    <cofactor evidence="2">
        <name>[4Fe-4S] cluster</name>
        <dbReference type="ChEBI" id="CHEBI:49883"/>
    </cofactor>
</comment>
<dbReference type="Gene3D" id="3.20.20.70">
    <property type="entry name" value="Aldolase class I"/>
    <property type="match status" value="1"/>
</dbReference>
<proteinExistence type="inferred from homology"/>
<evidence type="ECO:0000313" key="11">
    <source>
        <dbReference type="Proteomes" id="UP001207408"/>
    </source>
</evidence>
<keyword evidence="7" id="KW-0663">Pyridoxal phosphate</keyword>
<keyword evidence="11" id="KW-1185">Reference proteome</keyword>
<accession>A0AAE3MES6</accession>
<dbReference type="Proteomes" id="UP001207408">
    <property type="component" value="Unassembled WGS sequence"/>
</dbReference>
<keyword evidence="8" id="KW-0408">Iron</keyword>
<comment type="caution">
    <text evidence="10">The sequence shown here is derived from an EMBL/GenBank/DDBJ whole genome shotgun (WGS) entry which is preliminary data.</text>
</comment>